<comment type="caution">
    <text evidence="13">The sequence shown here is derived from an EMBL/GenBank/DDBJ whole genome shotgun (WGS) entry which is preliminary data.</text>
</comment>
<dbReference type="SUPFAM" id="SSF52540">
    <property type="entry name" value="P-loop containing nucleoside triphosphate hydrolases"/>
    <property type="match status" value="1"/>
</dbReference>
<dbReference type="STRING" id="1188233.MAU_2230"/>
<dbReference type="PROSITE" id="PS50893">
    <property type="entry name" value="ABC_TRANSPORTER_2"/>
    <property type="match status" value="1"/>
</dbReference>
<evidence type="ECO:0000256" key="4">
    <source>
        <dbReference type="ARBA" id="ARBA00022475"/>
    </source>
</evidence>
<dbReference type="InterPro" id="IPR003439">
    <property type="entry name" value="ABC_transporter-like_ATP-bd"/>
</dbReference>
<protein>
    <submittedName>
        <fullName evidence="13">ABC transporter ATP binding protein</fullName>
    </submittedName>
</protein>
<evidence type="ECO:0000256" key="9">
    <source>
        <dbReference type="ARBA" id="ARBA00023136"/>
    </source>
</evidence>
<keyword evidence="14" id="KW-1185">Reference proteome</keyword>
<keyword evidence="6" id="KW-0547">Nucleotide-binding</keyword>
<dbReference type="Proteomes" id="UP000013131">
    <property type="component" value="Unassembled WGS sequence"/>
</dbReference>
<dbReference type="InterPro" id="IPR017871">
    <property type="entry name" value="ABC_transporter-like_CS"/>
</dbReference>
<keyword evidence="9 10" id="KW-0472">Membrane</keyword>
<feature type="transmembrane region" description="Helical" evidence="10">
    <location>
        <begin position="315"/>
        <end position="337"/>
    </location>
</feature>
<dbReference type="InterPro" id="IPR036640">
    <property type="entry name" value="ABC1_TM_sf"/>
</dbReference>
<dbReference type="PROSITE" id="PS00211">
    <property type="entry name" value="ABC_TRANSPORTER_1"/>
    <property type="match status" value="1"/>
</dbReference>
<evidence type="ECO:0000256" key="7">
    <source>
        <dbReference type="ARBA" id="ARBA00022840"/>
    </source>
</evidence>
<comment type="similarity">
    <text evidence="2">Belongs to the ABC transporter superfamily.</text>
</comment>
<feature type="transmembrane region" description="Helical" evidence="10">
    <location>
        <begin position="83"/>
        <end position="108"/>
    </location>
</feature>
<keyword evidence="5 10" id="KW-0812">Transmembrane</keyword>
<feature type="transmembrane region" description="Helical" evidence="10">
    <location>
        <begin position="264"/>
        <end position="288"/>
    </location>
</feature>
<sequence length="614" mass="68835">MFRLFKMMSAKFKILSVVTILLTSIQVIAFLFIPIFIGQISSLIFQKSFLGATEANKITVNINILKMFNVNGSISDAIKLFSIYFTIALLVGSFATLSGSILGSYVSIAAAKQIRMKLWSHLGQLSQKDIEFFTHSKILTRFTIDITRIQWGINLFLRLAIIGPFNLIFGLVFALLTDMQLSIILGVLIPVLMLTMLISGAIMVPYFIKEEKMYEQINNESQESILGIRVIKSYNLEKIQNRKFEEKNQNWHVISKKSWNFYNLAFAFVNLFANIATAIILLAAGFIIRKNVDPSLSPIKAVEEFKTILSNATTFINYVMYITIGVIMSSFVGFTLARSIISARKLNQIFNTKPDIDYIVSNKKITNGHICFDHVSFRYYTDSEKNVLEDITFQANPGETIGIIGPTGSGKSTIAQLLSLDFKTMHGYIKIDGHDIKEIDTKSLRSSISHIYQKPLLLSGTIKSNLLMANPIATEEQLIESIKNACAYDFVSKLDKNLDAQVQAKGVNFSGGQKQRLSIAQGLIKNPKILILDDSTSALDANTEKQIKKNIRNWNNGKLVTIIIAQKISSIMDADKIIVLEKGKMIDIGTHSELMQRCFLYSEIARTQLGDDNV</sequence>
<dbReference type="OrthoDB" id="383768at2"/>
<dbReference type="Gene3D" id="1.20.1560.10">
    <property type="entry name" value="ABC transporter type 1, transmembrane domain"/>
    <property type="match status" value="1"/>
</dbReference>
<evidence type="ECO:0000256" key="5">
    <source>
        <dbReference type="ARBA" id="ARBA00022692"/>
    </source>
</evidence>
<dbReference type="InterPro" id="IPR027417">
    <property type="entry name" value="P-loop_NTPase"/>
</dbReference>
<dbReference type="InterPro" id="IPR039421">
    <property type="entry name" value="Type_1_exporter"/>
</dbReference>
<dbReference type="PROSITE" id="PS50929">
    <property type="entry name" value="ABC_TM1F"/>
    <property type="match status" value="1"/>
</dbReference>
<accession>N9TS96</accession>
<dbReference type="PANTHER" id="PTHR43394:SF1">
    <property type="entry name" value="ATP-BINDING CASSETTE SUB-FAMILY B MEMBER 10, MITOCHONDRIAL"/>
    <property type="match status" value="1"/>
</dbReference>
<comment type="subcellular location">
    <subcellularLocation>
        <location evidence="1">Cell membrane</location>
        <topology evidence="1">Multi-pass membrane protein</topology>
    </subcellularLocation>
</comment>
<keyword evidence="7" id="KW-0067">ATP-binding</keyword>
<evidence type="ECO:0000259" key="12">
    <source>
        <dbReference type="PROSITE" id="PS50929"/>
    </source>
</evidence>
<dbReference type="InterPro" id="IPR011527">
    <property type="entry name" value="ABC1_TM_dom"/>
</dbReference>
<evidence type="ECO:0000256" key="8">
    <source>
        <dbReference type="ARBA" id="ARBA00022989"/>
    </source>
</evidence>
<evidence type="ECO:0000313" key="14">
    <source>
        <dbReference type="Proteomes" id="UP000013131"/>
    </source>
</evidence>
<dbReference type="InterPro" id="IPR003593">
    <property type="entry name" value="AAA+_ATPase"/>
</dbReference>
<keyword evidence="3" id="KW-0813">Transport</keyword>
<evidence type="ECO:0000313" key="13">
    <source>
        <dbReference type="EMBL" id="ENY69029.1"/>
    </source>
</evidence>
<dbReference type="FunFam" id="3.40.50.300:FF:000221">
    <property type="entry name" value="Multidrug ABC transporter ATP-binding protein"/>
    <property type="match status" value="1"/>
</dbReference>
<keyword evidence="4" id="KW-1003">Cell membrane</keyword>
<feature type="transmembrane region" description="Helical" evidence="10">
    <location>
        <begin position="12"/>
        <end position="37"/>
    </location>
</feature>
<dbReference type="eggNOG" id="COG1132">
    <property type="taxonomic scope" value="Bacteria"/>
</dbReference>
<dbReference type="GO" id="GO:0005886">
    <property type="term" value="C:plasma membrane"/>
    <property type="evidence" value="ECO:0007669"/>
    <property type="project" value="UniProtKB-SubCell"/>
</dbReference>
<reference evidence="13 14" key="1">
    <citation type="journal article" date="2013" name="Genome Announc.">
        <title>Draft Genome Sequences of Mycoplasma auris and Mycoplasma yeatsii, Two Species of the Ear Canal of Caprinae.</title>
        <authorList>
            <person name="Dordet-Frisoni E."/>
            <person name="Baranowski E."/>
            <person name="Barre A."/>
            <person name="Blanchard A."/>
            <person name="Breton M."/>
            <person name="Couture C."/>
            <person name="Dupuy V."/>
            <person name="Gaurivaud P."/>
            <person name="Jacob D."/>
            <person name="Lemaitre C."/>
            <person name="Manso-Silvan L."/>
            <person name="Nikolski M."/>
            <person name="Nouvel L.X."/>
            <person name="Poumarat F."/>
            <person name="Sirand-Pugnet P."/>
            <person name="Thebault P."/>
            <person name="Theil S."/>
            <person name="Thiaucourt F."/>
            <person name="Citti C."/>
            <person name="Tardy F."/>
        </authorList>
    </citation>
    <scope>NUCLEOTIDE SEQUENCE [LARGE SCALE GENOMIC DNA]</scope>
    <source>
        <strain evidence="13 14">15026</strain>
    </source>
</reference>
<name>N9TS96_9BACT</name>
<evidence type="ECO:0000256" key="10">
    <source>
        <dbReference type="SAM" id="Phobius"/>
    </source>
</evidence>
<dbReference type="PATRIC" id="fig|1188233.3.peg.224"/>
<dbReference type="SMART" id="SM00382">
    <property type="entry name" value="AAA"/>
    <property type="match status" value="1"/>
</dbReference>
<keyword evidence="8 10" id="KW-1133">Transmembrane helix</keyword>
<dbReference type="Pfam" id="PF00664">
    <property type="entry name" value="ABC_membrane"/>
    <property type="match status" value="1"/>
</dbReference>
<dbReference type="GO" id="GO:0016887">
    <property type="term" value="F:ATP hydrolysis activity"/>
    <property type="evidence" value="ECO:0007669"/>
    <property type="project" value="InterPro"/>
</dbReference>
<evidence type="ECO:0000256" key="2">
    <source>
        <dbReference type="ARBA" id="ARBA00005417"/>
    </source>
</evidence>
<dbReference type="RefSeq" id="WP_004423991.1">
    <property type="nucleotide sequence ID" value="NZ_AORI01000007.1"/>
</dbReference>
<feature type="domain" description="ABC transmembrane type-1" evidence="12">
    <location>
        <begin position="17"/>
        <end position="338"/>
    </location>
</feature>
<organism evidence="13 14">
    <name type="scientific">Metamycoplasma auris 15026</name>
    <dbReference type="NCBI Taxonomy" id="1188233"/>
    <lineage>
        <taxon>Bacteria</taxon>
        <taxon>Bacillati</taxon>
        <taxon>Mycoplasmatota</taxon>
        <taxon>Mycoplasmoidales</taxon>
        <taxon>Metamycoplasmataceae</taxon>
        <taxon>Metamycoplasma</taxon>
    </lineage>
</organism>
<dbReference type="AlphaFoldDB" id="N9TS96"/>
<dbReference type="GO" id="GO:0005524">
    <property type="term" value="F:ATP binding"/>
    <property type="evidence" value="ECO:0007669"/>
    <property type="project" value="UniProtKB-KW"/>
</dbReference>
<feature type="transmembrane region" description="Helical" evidence="10">
    <location>
        <begin position="155"/>
        <end position="177"/>
    </location>
</feature>
<dbReference type="EMBL" id="AORI01000007">
    <property type="protein sequence ID" value="ENY69029.1"/>
    <property type="molecule type" value="Genomic_DNA"/>
</dbReference>
<evidence type="ECO:0000256" key="6">
    <source>
        <dbReference type="ARBA" id="ARBA00022741"/>
    </source>
</evidence>
<evidence type="ECO:0000256" key="1">
    <source>
        <dbReference type="ARBA" id="ARBA00004651"/>
    </source>
</evidence>
<feature type="transmembrane region" description="Helical" evidence="10">
    <location>
        <begin position="183"/>
        <end position="208"/>
    </location>
</feature>
<dbReference type="Gene3D" id="3.40.50.300">
    <property type="entry name" value="P-loop containing nucleotide triphosphate hydrolases"/>
    <property type="match status" value="1"/>
</dbReference>
<dbReference type="PANTHER" id="PTHR43394">
    <property type="entry name" value="ATP-DEPENDENT PERMEASE MDL1, MITOCHONDRIAL"/>
    <property type="match status" value="1"/>
</dbReference>
<gene>
    <name evidence="13" type="primary">md1</name>
    <name evidence="13" type="ORF">MAU_2230</name>
</gene>
<evidence type="ECO:0000259" key="11">
    <source>
        <dbReference type="PROSITE" id="PS50893"/>
    </source>
</evidence>
<dbReference type="GO" id="GO:0015421">
    <property type="term" value="F:ABC-type oligopeptide transporter activity"/>
    <property type="evidence" value="ECO:0007669"/>
    <property type="project" value="TreeGrafter"/>
</dbReference>
<feature type="domain" description="ABC transporter" evidence="11">
    <location>
        <begin position="370"/>
        <end position="607"/>
    </location>
</feature>
<proteinExistence type="inferred from homology"/>
<dbReference type="Pfam" id="PF00005">
    <property type="entry name" value="ABC_tran"/>
    <property type="match status" value="1"/>
</dbReference>
<evidence type="ECO:0000256" key="3">
    <source>
        <dbReference type="ARBA" id="ARBA00022448"/>
    </source>
</evidence>
<dbReference type="SUPFAM" id="SSF90123">
    <property type="entry name" value="ABC transporter transmembrane region"/>
    <property type="match status" value="1"/>
</dbReference>